<dbReference type="Proteomes" id="UP000289738">
    <property type="component" value="Chromosome B03"/>
</dbReference>
<evidence type="ECO:0000256" key="8">
    <source>
        <dbReference type="ARBA" id="ARBA00023235"/>
    </source>
</evidence>
<dbReference type="STRING" id="3818.A0A444ZS97"/>
<evidence type="ECO:0000256" key="13">
    <source>
        <dbReference type="SAM" id="MobiDB-lite"/>
    </source>
</evidence>
<dbReference type="FunFam" id="3.40.50.300:FF:001334">
    <property type="entry name" value="ATP-dependent DNA helicase Q-like 5"/>
    <property type="match status" value="1"/>
</dbReference>
<dbReference type="SMART" id="SM00490">
    <property type="entry name" value="HELICc"/>
    <property type="match status" value="1"/>
</dbReference>
<feature type="compositionally biased region" description="Basic and acidic residues" evidence="13">
    <location>
        <begin position="193"/>
        <end position="205"/>
    </location>
</feature>
<evidence type="ECO:0000256" key="11">
    <source>
        <dbReference type="ARBA" id="ARBA00034808"/>
    </source>
</evidence>
<feature type="region of interest" description="Disordered" evidence="13">
    <location>
        <begin position="1"/>
        <end position="104"/>
    </location>
</feature>
<evidence type="ECO:0000256" key="7">
    <source>
        <dbReference type="ARBA" id="ARBA00023125"/>
    </source>
</evidence>
<dbReference type="GO" id="GO:0016787">
    <property type="term" value="F:hydrolase activity"/>
    <property type="evidence" value="ECO:0007669"/>
    <property type="project" value="UniProtKB-KW"/>
</dbReference>
<dbReference type="GO" id="GO:0009378">
    <property type="term" value="F:four-way junction helicase activity"/>
    <property type="evidence" value="ECO:0007669"/>
    <property type="project" value="TreeGrafter"/>
</dbReference>
<dbReference type="PROSITE" id="PS51194">
    <property type="entry name" value="HELICASE_CTER"/>
    <property type="match status" value="1"/>
</dbReference>
<dbReference type="InterPro" id="IPR011545">
    <property type="entry name" value="DEAD/DEAH_box_helicase_dom"/>
</dbReference>
<dbReference type="InterPro" id="IPR001650">
    <property type="entry name" value="Helicase_C-like"/>
</dbReference>
<dbReference type="InterPro" id="IPR004589">
    <property type="entry name" value="DNA_helicase_ATP-dep_RecQ"/>
</dbReference>
<accession>A0A444ZS97</accession>
<comment type="similarity">
    <text evidence="2">Belongs to the helicase family. RecQ subfamily.</text>
</comment>
<comment type="subcellular location">
    <subcellularLocation>
        <location evidence="1">Nucleus</location>
    </subcellularLocation>
</comment>
<feature type="compositionally biased region" description="Basic residues" evidence="13">
    <location>
        <begin position="262"/>
        <end position="273"/>
    </location>
</feature>
<dbReference type="GO" id="GO:0043138">
    <property type="term" value="F:3'-5' DNA helicase activity"/>
    <property type="evidence" value="ECO:0007669"/>
    <property type="project" value="UniProtKB-EC"/>
</dbReference>
<dbReference type="InterPro" id="IPR027417">
    <property type="entry name" value="P-loop_NTPase"/>
</dbReference>
<evidence type="ECO:0000256" key="4">
    <source>
        <dbReference type="ARBA" id="ARBA00022801"/>
    </source>
</evidence>
<reference evidence="16 17" key="1">
    <citation type="submission" date="2019-01" db="EMBL/GenBank/DDBJ databases">
        <title>Sequencing of cultivated peanut Arachis hypogaea provides insights into genome evolution and oil improvement.</title>
        <authorList>
            <person name="Chen X."/>
        </authorList>
    </citation>
    <scope>NUCLEOTIDE SEQUENCE [LARGE SCALE GENOMIC DNA]</scope>
    <source>
        <strain evidence="17">cv. Fuhuasheng</strain>
        <tissue evidence="16">Leaves</tissue>
    </source>
</reference>
<dbReference type="PROSITE" id="PS00690">
    <property type="entry name" value="DEAH_ATP_HELICASE"/>
    <property type="match status" value="1"/>
</dbReference>
<dbReference type="NCBIfam" id="TIGR00614">
    <property type="entry name" value="recQ_fam"/>
    <property type="match status" value="1"/>
</dbReference>
<dbReference type="CDD" id="cd18018">
    <property type="entry name" value="DEXHc_RecQ4-like"/>
    <property type="match status" value="1"/>
</dbReference>
<dbReference type="Pfam" id="PF00271">
    <property type="entry name" value="Helicase_C"/>
    <property type="match status" value="1"/>
</dbReference>
<dbReference type="AlphaFoldDB" id="A0A444ZS97"/>
<keyword evidence="17" id="KW-1185">Reference proteome</keyword>
<dbReference type="EC" id="5.6.2.4" evidence="11"/>
<dbReference type="SUPFAM" id="SSF52540">
    <property type="entry name" value="P-loop containing nucleoside triphosphate hydrolases"/>
    <property type="match status" value="1"/>
</dbReference>
<dbReference type="GO" id="GO:0005737">
    <property type="term" value="C:cytoplasm"/>
    <property type="evidence" value="ECO:0007669"/>
    <property type="project" value="TreeGrafter"/>
</dbReference>
<dbReference type="GO" id="GO:0003677">
    <property type="term" value="F:DNA binding"/>
    <property type="evidence" value="ECO:0007669"/>
    <property type="project" value="UniProtKB-KW"/>
</dbReference>
<evidence type="ECO:0000256" key="12">
    <source>
        <dbReference type="ARBA" id="ARBA00049360"/>
    </source>
</evidence>
<evidence type="ECO:0000313" key="16">
    <source>
        <dbReference type="EMBL" id="RYR17028.1"/>
    </source>
</evidence>
<evidence type="ECO:0000256" key="3">
    <source>
        <dbReference type="ARBA" id="ARBA00022741"/>
    </source>
</evidence>
<organism evidence="16 17">
    <name type="scientific">Arachis hypogaea</name>
    <name type="common">Peanut</name>
    <dbReference type="NCBI Taxonomy" id="3818"/>
    <lineage>
        <taxon>Eukaryota</taxon>
        <taxon>Viridiplantae</taxon>
        <taxon>Streptophyta</taxon>
        <taxon>Embryophyta</taxon>
        <taxon>Tracheophyta</taxon>
        <taxon>Spermatophyta</taxon>
        <taxon>Magnoliopsida</taxon>
        <taxon>eudicotyledons</taxon>
        <taxon>Gunneridae</taxon>
        <taxon>Pentapetalae</taxon>
        <taxon>rosids</taxon>
        <taxon>fabids</taxon>
        <taxon>Fabales</taxon>
        <taxon>Fabaceae</taxon>
        <taxon>Papilionoideae</taxon>
        <taxon>50 kb inversion clade</taxon>
        <taxon>dalbergioids sensu lato</taxon>
        <taxon>Dalbergieae</taxon>
        <taxon>Pterocarpus clade</taxon>
        <taxon>Arachis</taxon>
    </lineage>
</organism>
<keyword evidence="9" id="KW-0539">Nucleus</keyword>
<dbReference type="EMBL" id="SDMP01000013">
    <property type="protein sequence ID" value="RYR17028.1"/>
    <property type="molecule type" value="Genomic_DNA"/>
</dbReference>
<dbReference type="CDD" id="cd18794">
    <property type="entry name" value="SF2_C_RecQ"/>
    <property type="match status" value="1"/>
</dbReference>
<keyword evidence="7" id="KW-0238">DNA-binding</keyword>
<sequence length="998" mass="110525">MDSDSDSDGSHVSATPPRRATPSPPPQPPRVPSGKSRIRTKTSSSKKRPSAPDKIQSKHDPLPEPSHQLQDPFSLPTALPFQIRRSSDCDPAPPSTSQPLETLPAGFFSKSASFSKIRRHSISFEASGNEPLLDSTSNLGTNVGLDYARAFPKGEKGKCGRREEEGLGFGSRDKRKFGKIEEEEERGGLGAVSREKESFGKRGEAEEGFGVGVGSRVKGTSGKRQHPNLIGANAPLPAVKLRKCGGEGNFVKLNLSGGGKRRKFMNKGYKKSGRFSGGRRYTRRSRGKVGRQGKEDQEELGFDDEEGLVTESGQKKQKQTCRASEVQLKLVDEAVSAAQAEPSDENLVNLLSLVYGYDSFRDGQLEAIKMVLTGKSTMLILPTGAGKSLCYQLPALILPGITLVVSPLVALMIDQLRQLPPVIRGGCLSSSQTSEEAAETLNQLRQGAVKVLFVSPERFLNEEFLSVISGMSGISLLVVDEAHCISEWSHNFRPSFMRLRASLLRKRLNVGTILAMTATATNTTLDAIMSALDIPCTNIIQKTQLRDNFHLSVSLLKNRMKDLLVLMKSSPFAEVQSIIIYCKFQSETDLISRYLNDNNISAKSYHGGMSSKERNYVQELFTSNKIRVVVATVAFGMGLDKSDVGAVIHYSLPKSLEEYVQEIGRAGRDGRLSYCHLFYDDETYFKLRSLMYSEGVDEYTVNKFLHEVFPAEKSSCGRICSLIKESSSRKFDMKEEVMLTILTRLELGDVKYLYLLPQINATCNLTFHKTPPPMLAQRNYAVAVILKRSEYKQGLYVFDIPSVANDVGVTAVELTNQLYNLKLTGEITYEMKDLAYCYKIIQVPTDFFSLSTAVTQWLSDVESCKVQKIDVMLNAANFAINLCDKMHGCSDNNHTPCLQTKILDYFAGVDDNNDSCKKIGQSSPFLRADIKVFLQSNSQAKFTPRAVARIMHGIASPAYPSTIWCRTHFWGRYTHIDFKVVMEAAKAELKNLVGKDTL</sequence>
<dbReference type="PANTHER" id="PTHR13710:SF108">
    <property type="entry name" value="ATP-DEPENDENT DNA HELICASE Q4"/>
    <property type="match status" value="1"/>
</dbReference>
<evidence type="ECO:0000259" key="14">
    <source>
        <dbReference type="PROSITE" id="PS51192"/>
    </source>
</evidence>
<feature type="domain" description="Helicase C-terminal" evidence="15">
    <location>
        <begin position="559"/>
        <end position="716"/>
    </location>
</feature>
<dbReference type="InterPro" id="IPR002464">
    <property type="entry name" value="DNA/RNA_helicase_DEAH_CS"/>
</dbReference>
<name>A0A444ZS97_ARAHY</name>
<feature type="domain" description="Helicase ATP-binding" evidence="14">
    <location>
        <begin position="368"/>
        <end position="538"/>
    </location>
</feature>
<dbReference type="Pfam" id="PF00270">
    <property type="entry name" value="DEAD"/>
    <property type="match status" value="1"/>
</dbReference>
<protein>
    <recommendedName>
        <fullName evidence="11">DNA 3'-5' helicase</fullName>
        <ecNumber evidence="11">5.6.2.4</ecNumber>
    </recommendedName>
</protein>
<feature type="region of interest" description="Disordered" evidence="13">
    <location>
        <begin position="262"/>
        <end position="302"/>
    </location>
</feature>
<evidence type="ECO:0000256" key="5">
    <source>
        <dbReference type="ARBA" id="ARBA00022806"/>
    </source>
</evidence>
<dbReference type="Gene3D" id="3.40.50.300">
    <property type="entry name" value="P-loop containing nucleotide triphosphate hydrolases"/>
    <property type="match status" value="2"/>
</dbReference>
<comment type="caution">
    <text evidence="16">The sequence shown here is derived from an EMBL/GenBank/DDBJ whole genome shotgun (WGS) entry which is preliminary data.</text>
</comment>
<feature type="region of interest" description="Disordered" evidence="13">
    <location>
        <begin position="178"/>
        <end position="231"/>
    </location>
</feature>
<dbReference type="PROSITE" id="PS51192">
    <property type="entry name" value="HELICASE_ATP_BIND_1"/>
    <property type="match status" value="1"/>
</dbReference>
<keyword evidence="8" id="KW-0413">Isomerase</keyword>
<gene>
    <name evidence="16" type="ORF">Ahy_B03g061835</name>
</gene>
<evidence type="ECO:0000256" key="10">
    <source>
        <dbReference type="ARBA" id="ARBA00034617"/>
    </source>
</evidence>
<comment type="catalytic activity">
    <reaction evidence="10">
        <text>Couples ATP hydrolysis with the unwinding of duplex DNA by translocating in the 3'-5' direction.</text>
        <dbReference type="EC" id="5.6.2.4"/>
    </reaction>
</comment>
<dbReference type="FunFam" id="3.40.50.300:FF:000772">
    <property type="entry name" value="ATP-dependent DNA helicase Q4"/>
    <property type="match status" value="1"/>
</dbReference>
<evidence type="ECO:0000256" key="9">
    <source>
        <dbReference type="ARBA" id="ARBA00023242"/>
    </source>
</evidence>
<dbReference type="PANTHER" id="PTHR13710">
    <property type="entry name" value="DNA HELICASE RECQ FAMILY MEMBER"/>
    <property type="match status" value="1"/>
</dbReference>
<keyword evidence="4" id="KW-0378">Hydrolase</keyword>
<evidence type="ECO:0000256" key="6">
    <source>
        <dbReference type="ARBA" id="ARBA00022840"/>
    </source>
</evidence>
<evidence type="ECO:0000256" key="2">
    <source>
        <dbReference type="ARBA" id="ARBA00005446"/>
    </source>
</evidence>
<proteinExistence type="inferred from homology"/>
<keyword evidence="5" id="KW-0347">Helicase</keyword>
<feature type="compositionally biased region" description="Basic residues" evidence="13">
    <location>
        <begin position="36"/>
        <end position="49"/>
    </location>
</feature>
<dbReference type="GO" id="GO:0005634">
    <property type="term" value="C:nucleus"/>
    <property type="evidence" value="ECO:0007669"/>
    <property type="project" value="UniProtKB-SubCell"/>
</dbReference>
<dbReference type="OrthoDB" id="10261556at2759"/>
<evidence type="ECO:0000313" key="17">
    <source>
        <dbReference type="Proteomes" id="UP000289738"/>
    </source>
</evidence>
<evidence type="ECO:0000259" key="15">
    <source>
        <dbReference type="PROSITE" id="PS51194"/>
    </source>
</evidence>
<evidence type="ECO:0000256" key="1">
    <source>
        <dbReference type="ARBA" id="ARBA00004123"/>
    </source>
</evidence>
<feature type="compositionally biased region" description="Basic residues" evidence="13">
    <location>
        <begin position="280"/>
        <end position="291"/>
    </location>
</feature>
<comment type="catalytic activity">
    <reaction evidence="12">
        <text>ATP + H2O = ADP + phosphate + H(+)</text>
        <dbReference type="Rhea" id="RHEA:13065"/>
        <dbReference type="ChEBI" id="CHEBI:15377"/>
        <dbReference type="ChEBI" id="CHEBI:15378"/>
        <dbReference type="ChEBI" id="CHEBI:30616"/>
        <dbReference type="ChEBI" id="CHEBI:43474"/>
        <dbReference type="ChEBI" id="CHEBI:456216"/>
    </reaction>
</comment>
<feature type="compositionally biased region" description="Pro residues" evidence="13">
    <location>
        <begin position="22"/>
        <end position="31"/>
    </location>
</feature>
<dbReference type="GO" id="GO:0000724">
    <property type="term" value="P:double-strand break repair via homologous recombination"/>
    <property type="evidence" value="ECO:0007669"/>
    <property type="project" value="TreeGrafter"/>
</dbReference>
<dbReference type="InterPro" id="IPR014001">
    <property type="entry name" value="Helicase_ATP-bd"/>
</dbReference>
<keyword evidence="6" id="KW-0067">ATP-binding</keyword>
<dbReference type="GO" id="GO:0005694">
    <property type="term" value="C:chromosome"/>
    <property type="evidence" value="ECO:0007669"/>
    <property type="project" value="TreeGrafter"/>
</dbReference>
<dbReference type="GO" id="GO:0005524">
    <property type="term" value="F:ATP binding"/>
    <property type="evidence" value="ECO:0007669"/>
    <property type="project" value="UniProtKB-KW"/>
</dbReference>
<dbReference type="SMART" id="SM00487">
    <property type="entry name" value="DEXDc"/>
    <property type="match status" value="1"/>
</dbReference>
<keyword evidence="3" id="KW-0547">Nucleotide-binding</keyword>